<protein>
    <submittedName>
        <fullName evidence="2">Uncharacterized protein</fullName>
    </submittedName>
</protein>
<gene>
    <name evidence="2" type="ORF">JMJ77_011362</name>
</gene>
<evidence type="ECO:0000313" key="3">
    <source>
        <dbReference type="Proteomes" id="UP000699042"/>
    </source>
</evidence>
<name>A0A9P7UA21_9PEZI</name>
<organism evidence="2 3">
    <name type="scientific">Colletotrichum scovillei</name>
    <dbReference type="NCBI Taxonomy" id="1209932"/>
    <lineage>
        <taxon>Eukaryota</taxon>
        <taxon>Fungi</taxon>
        <taxon>Dikarya</taxon>
        <taxon>Ascomycota</taxon>
        <taxon>Pezizomycotina</taxon>
        <taxon>Sordariomycetes</taxon>
        <taxon>Hypocreomycetidae</taxon>
        <taxon>Glomerellales</taxon>
        <taxon>Glomerellaceae</taxon>
        <taxon>Colletotrichum</taxon>
        <taxon>Colletotrichum acutatum species complex</taxon>
    </lineage>
</organism>
<comment type="caution">
    <text evidence="2">The sequence shown here is derived from an EMBL/GenBank/DDBJ whole genome shotgun (WGS) entry which is preliminary data.</text>
</comment>
<keyword evidence="3" id="KW-1185">Reference proteome</keyword>
<feature type="compositionally biased region" description="Polar residues" evidence="1">
    <location>
        <begin position="13"/>
        <end position="25"/>
    </location>
</feature>
<sequence>MSVLQVSAPPVLTTGNVSSEHTTFRTAGQLRDTEVVITTSCRLSFGSH</sequence>
<proteinExistence type="predicted"/>
<accession>A0A9P7UA21</accession>
<reference evidence="2" key="1">
    <citation type="submission" date="2021-05" db="EMBL/GenBank/DDBJ databases">
        <title>Comparative genomics of three Colletotrichum scovillei strains and genetic complementation revealed genes involved fungal growth and virulence on chili pepper.</title>
        <authorList>
            <person name="Hsieh D.-K."/>
            <person name="Chuang S.-C."/>
            <person name="Chen C.-Y."/>
            <person name="Chao Y.-T."/>
            <person name="Lu M.-Y.J."/>
            <person name="Lee M.-H."/>
            <person name="Shih M.-C."/>
        </authorList>
    </citation>
    <scope>NUCLEOTIDE SEQUENCE</scope>
    <source>
        <strain evidence="2">Coll-153</strain>
    </source>
</reference>
<dbReference type="AlphaFoldDB" id="A0A9P7UA21"/>
<dbReference type="Proteomes" id="UP000699042">
    <property type="component" value="Unassembled WGS sequence"/>
</dbReference>
<evidence type="ECO:0000256" key="1">
    <source>
        <dbReference type="SAM" id="MobiDB-lite"/>
    </source>
</evidence>
<evidence type="ECO:0000313" key="2">
    <source>
        <dbReference type="EMBL" id="KAG7048024.1"/>
    </source>
</evidence>
<feature type="region of interest" description="Disordered" evidence="1">
    <location>
        <begin position="1"/>
        <end position="25"/>
    </location>
</feature>
<dbReference type="EMBL" id="JAESDN010000007">
    <property type="protein sequence ID" value="KAG7048024.1"/>
    <property type="molecule type" value="Genomic_DNA"/>
</dbReference>